<comment type="similarity">
    <text evidence="2">Belongs to the type II topoisomerase GyrA/ParC subunit family.</text>
</comment>
<dbReference type="FunFam" id="1.10.268.10:FF:000001">
    <property type="entry name" value="DNA gyrase subunit A"/>
    <property type="match status" value="1"/>
</dbReference>
<dbReference type="SMART" id="SM00434">
    <property type="entry name" value="TOP4c"/>
    <property type="match status" value="1"/>
</dbReference>
<dbReference type="InterPro" id="IPR035516">
    <property type="entry name" value="Gyrase/topoIV_suA_C"/>
</dbReference>
<dbReference type="NCBIfam" id="NF004044">
    <property type="entry name" value="PRK05561.1"/>
    <property type="match status" value="1"/>
</dbReference>
<evidence type="ECO:0000313" key="10">
    <source>
        <dbReference type="EMBL" id="OSM02390.1"/>
    </source>
</evidence>
<evidence type="ECO:0000256" key="2">
    <source>
        <dbReference type="ARBA" id="ARBA00008263"/>
    </source>
</evidence>
<dbReference type="AlphaFoldDB" id="A0A1Y2K2X0"/>
<feature type="domain" description="Topo IIA-type catalytic" evidence="9">
    <location>
        <begin position="1"/>
        <end position="480"/>
    </location>
</feature>
<evidence type="ECO:0000256" key="7">
    <source>
        <dbReference type="PROSITE-ProRule" id="PRU01384"/>
    </source>
</evidence>
<dbReference type="PROSITE" id="PS52040">
    <property type="entry name" value="TOPO_IIA"/>
    <property type="match status" value="1"/>
</dbReference>
<dbReference type="SUPFAM" id="SSF56719">
    <property type="entry name" value="Type II DNA topoisomerase"/>
    <property type="match status" value="1"/>
</dbReference>
<dbReference type="Pfam" id="PF00521">
    <property type="entry name" value="DNA_topoisoIV"/>
    <property type="match status" value="1"/>
</dbReference>
<keyword evidence="5 7" id="KW-0238">DNA-binding</keyword>
<evidence type="ECO:0000256" key="4">
    <source>
        <dbReference type="ARBA" id="ARBA00023029"/>
    </source>
</evidence>
<dbReference type="InterPro" id="IPR002205">
    <property type="entry name" value="Topo_IIA_dom_A"/>
</dbReference>
<feature type="active site" description="O-(5'-phospho-DNA)-tyrosine intermediate" evidence="7">
    <location>
        <position position="75"/>
    </location>
</feature>
<comment type="catalytic activity">
    <reaction evidence="1 7">
        <text>ATP-dependent breakage, passage and rejoining of double-stranded DNA.</text>
        <dbReference type="EC" id="5.6.2.2"/>
    </reaction>
</comment>
<dbReference type="PANTHER" id="PTHR43493:SF5">
    <property type="entry name" value="DNA GYRASE SUBUNIT A, CHLOROPLASTIC_MITOCHONDRIAL"/>
    <property type="match status" value="1"/>
</dbReference>
<evidence type="ECO:0000313" key="11">
    <source>
        <dbReference type="Proteomes" id="UP000194003"/>
    </source>
</evidence>
<proteinExistence type="inferred from homology"/>
<dbReference type="InterPro" id="IPR050220">
    <property type="entry name" value="Type_II_DNA_Topoisomerases"/>
</dbReference>
<dbReference type="EC" id="5.6.2.2" evidence="3"/>
<dbReference type="GO" id="GO:0009330">
    <property type="term" value="C:DNA topoisomerase type II (double strand cut, ATP-hydrolyzing) complex"/>
    <property type="evidence" value="ECO:0007669"/>
    <property type="project" value="TreeGrafter"/>
</dbReference>
<dbReference type="InterPro" id="IPR013757">
    <property type="entry name" value="Topo_IIA_A_a_sf"/>
</dbReference>
<keyword evidence="11" id="KW-1185">Reference proteome</keyword>
<dbReference type="GO" id="GO:0005524">
    <property type="term" value="F:ATP binding"/>
    <property type="evidence" value="ECO:0007669"/>
    <property type="project" value="InterPro"/>
</dbReference>
<dbReference type="Gene3D" id="1.10.268.10">
    <property type="entry name" value="Topoisomerase, domain 3"/>
    <property type="match status" value="1"/>
</dbReference>
<name>A0A1Y2K2X0_9PROT</name>
<dbReference type="SUPFAM" id="SSF101904">
    <property type="entry name" value="GyrA/ParC C-terminal domain-like"/>
    <property type="match status" value="1"/>
</dbReference>
<evidence type="ECO:0000259" key="9">
    <source>
        <dbReference type="PROSITE" id="PS52040"/>
    </source>
</evidence>
<keyword evidence="4 7" id="KW-0799">Topoisomerase</keyword>
<evidence type="ECO:0000256" key="5">
    <source>
        <dbReference type="ARBA" id="ARBA00023125"/>
    </source>
</evidence>
<dbReference type="GO" id="GO:0003918">
    <property type="term" value="F:DNA topoisomerase type II (double strand cut, ATP-hydrolyzing) activity"/>
    <property type="evidence" value="ECO:0007669"/>
    <property type="project" value="UniProtKB-EC"/>
</dbReference>
<feature type="compositionally biased region" description="Acidic residues" evidence="8">
    <location>
        <begin position="834"/>
        <end position="867"/>
    </location>
</feature>
<protein>
    <recommendedName>
        <fullName evidence="3">DNA topoisomerase (ATP-hydrolyzing)</fullName>
        <ecNumber evidence="3">5.6.2.2</ecNumber>
    </recommendedName>
</protein>
<gene>
    <name evidence="10" type="ORF">MAIT1_02527</name>
</gene>
<accession>A0A1Y2K2X0</accession>
<dbReference type="NCBIfam" id="TIGR01063">
    <property type="entry name" value="gyrA"/>
    <property type="match status" value="1"/>
</dbReference>
<dbReference type="EMBL" id="LVJN01000020">
    <property type="protein sequence ID" value="OSM02390.1"/>
    <property type="molecule type" value="Genomic_DNA"/>
</dbReference>
<dbReference type="CDD" id="cd00187">
    <property type="entry name" value="TOP4c"/>
    <property type="match status" value="1"/>
</dbReference>
<dbReference type="InterPro" id="IPR006691">
    <property type="entry name" value="GyrA/parC_rep"/>
</dbReference>
<dbReference type="GO" id="GO:0006265">
    <property type="term" value="P:DNA topological change"/>
    <property type="evidence" value="ECO:0007669"/>
    <property type="project" value="UniProtKB-UniRule"/>
</dbReference>
<evidence type="ECO:0000256" key="3">
    <source>
        <dbReference type="ARBA" id="ARBA00012895"/>
    </source>
</evidence>
<dbReference type="Gene3D" id="2.120.10.90">
    <property type="entry name" value="DNA gyrase/topoisomerase IV, subunit A, C-terminal"/>
    <property type="match status" value="1"/>
</dbReference>
<dbReference type="GO" id="GO:0003677">
    <property type="term" value="F:DNA binding"/>
    <property type="evidence" value="ECO:0007669"/>
    <property type="project" value="UniProtKB-UniRule"/>
</dbReference>
<dbReference type="Gene3D" id="3.90.199.10">
    <property type="entry name" value="Topoisomerase II, domain 5"/>
    <property type="match status" value="1"/>
</dbReference>
<evidence type="ECO:0000256" key="6">
    <source>
        <dbReference type="ARBA" id="ARBA00023235"/>
    </source>
</evidence>
<organism evidence="10 11">
    <name type="scientific">Magnetofaba australis IT-1</name>
    <dbReference type="NCBI Taxonomy" id="1434232"/>
    <lineage>
        <taxon>Bacteria</taxon>
        <taxon>Pseudomonadati</taxon>
        <taxon>Pseudomonadota</taxon>
        <taxon>Magnetococcia</taxon>
        <taxon>Magnetococcales</taxon>
        <taxon>Magnetococcaceae</taxon>
        <taxon>Magnetofaba</taxon>
    </lineage>
</organism>
<dbReference type="GO" id="GO:0005737">
    <property type="term" value="C:cytoplasm"/>
    <property type="evidence" value="ECO:0007669"/>
    <property type="project" value="TreeGrafter"/>
</dbReference>
<evidence type="ECO:0000256" key="8">
    <source>
        <dbReference type="SAM" id="MobiDB-lite"/>
    </source>
</evidence>
<dbReference type="Proteomes" id="UP000194003">
    <property type="component" value="Unassembled WGS sequence"/>
</dbReference>
<dbReference type="FunFam" id="3.30.1360.40:FF:000002">
    <property type="entry name" value="DNA gyrase subunit A"/>
    <property type="match status" value="1"/>
</dbReference>
<comment type="caution">
    <text evidence="10">The sequence shown here is derived from an EMBL/GenBank/DDBJ whole genome shotgun (WGS) entry which is preliminary data.</text>
</comment>
<dbReference type="Gene3D" id="3.30.1360.40">
    <property type="match status" value="1"/>
</dbReference>
<dbReference type="STRING" id="1434232.MAIT1_02527"/>
<reference evidence="10 11" key="1">
    <citation type="journal article" date="2016" name="BMC Genomics">
        <title>Combined genomic and structural analyses of a cultured magnetotactic bacterium reveals its niche adaptation to a dynamic environment.</title>
        <authorList>
            <person name="Araujo A.C."/>
            <person name="Morillo V."/>
            <person name="Cypriano J."/>
            <person name="Teixeira L.C."/>
            <person name="Leao P."/>
            <person name="Lyra S."/>
            <person name="Almeida L.G."/>
            <person name="Bazylinski D.A."/>
            <person name="Vasconcellos A.T."/>
            <person name="Abreu F."/>
            <person name="Lins U."/>
        </authorList>
    </citation>
    <scope>NUCLEOTIDE SEQUENCE [LARGE SCALE GENOMIC DNA]</scope>
    <source>
        <strain evidence="10 11">IT-1</strain>
    </source>
</reference>
<dbReference type="NCBIfam" id="NF004043">
    <property type="entry name" value="PRK05560.1"/>
    <property type="match status" value="1"/>
</dbReference>
<dbReference type="Pfam" id="PF03989">
    <property type="entry name" value="DNA_gyraseA_C"/>
    <property type="match status" value="6"/>
</dbReference>
<dbReference type="PANTHER" id="PTHR43493">
    <property type="entry name" value="DNA GYRASE/TOPOISOMERASE SUBUNIT A"/>
    <property type="match status" value="1"/>
</dbReference>
<keyword evidence="6 7" id="KW-0413">Isomerase</keyword>
<sequence>MLFAMRELGNEWNRPYKKSARVVGDVIGKYHPHGDTAVYDTIVRMAQDFSMRHMLVDGQGNFGSVDGDSPAAMRYTEVRMTRLSHELLLDIDKETVEFSPNYDGSLSEPQVLPAKFPNLLVNGSAGIAVGMATNIPPHNLGEVIDATCALIDDKSLSNRDLMQYVPGPDFPTGGSIHGHAGIVSAYETGRGSVVIRAVTNIETKKDGREAIIVTELPYQVNKARLVERIAELVREKKVLGISDLRDESDRQGMRVVVELKRDAQSDVVLNQLYKHTPMQTSFGVNALALVEGRPQTLGLRGFLDAFLKHRREVVTRRTLFELKKAQSRAHILEGLAVALANIDRIITLIRAASSPAVAKEGLMQEVWGRGEVESMLLRAMGEGDIASPGFVPGGYQLSSDQAQAILDMRLHRLTGLEQEKIHDEFAEILKEIARLKEILGSETVLMEVIRGELLEIKERFANPRRTQIFDAIGDFSIADLIEEEEMVVTVSHAGYIKRQASADYRAQRRGGKGKSATGMKDEDWIEQMFVASTHATILCFTDTGRVYKLKVYELPQGSRISRGRPVVNVLSLDEGEKLAQIVPVAIDPKEWDAWDILFATRCGLVKKTALSAYGNIRTNGIRAINLMDEDGLIGVALAPTPLEELGTGGEDGDDDESAVAVIENDADDSDDSGDDDATVERGRVLLFSAAGKTARFRVNHVRRSGRVARGVRGMRLKGDDKVIALVVVEPGSECEILTISANGYGKRTEEAQYPTKGRGGLGVIGMSVTDKTGALMGALGVWPGDEVMVITDQGTVIRTGVDSIRLAGRSTQGVRVLNVADGERVSSVARIAESDDDAEMDDENIESIDNIDDGAPEGDVGADDAAS</sequence>
<dbReference type="InterPro" id="IPR013760">
    <property type="entry name" value="Topo_IIA-like_dom_sf"/>
</dbReference>
<feature type="region of interest" description="Disordered" evidence="8">
    <location>
        <begin position="830"/>
        <end position="867"/>
    </location>
</feature>
<evidence type="ECO:0000256" key="1">
    <source>
        <dbReference type="ARBA" id="ARBA00000185"/>
    </source>
</evidence>
<dbReference type="InterPro" id="IPR013758">
    <property type="entry name" value="Topo_IIA_A/C_ab"/>
</dbReference>